<evidence type="ECO:0000256" key="1">
    <source>
        <dbReference type="ARBA" id="ARBA00004123"/>
    </source>
</evidence>
<evidence type="ECO:0000256" key="5">
    <source>
        <dbReference type="ARBA" id="ARBA00023163"/>
    </source>
</evidence>
<dbReference type="Pfam" id="PF13867">
    <property type="entry name" value="SAP30_Sin3_bdg"/>
    <property type="match status" value="1"/>
</dbReference>
<dbReference type="PANTHER" id="PTHR13286:SF23">
    <property type="entry name" value="HISTONE DEACETYLASE COMPLEX SUBUNIT SAP30 SIN3 BINDING DOMAIN-CONTAINING PROTEIN"/>
    <property type="match status" value="1"/>
</dbReference>
<name>A0A4S2N0H1_9PEZI</name>
<evidence type="ECO:0000256" key="4">
    <source>
        <dbReference type="ARBA" id="ARBA00023015"/>
    </source>
</evidence>
<dbReference type="PANTHER" id="PTHR13286">
    <property type="entry name" value="SAP30"/>
    <property type="match status" value="1"/>
</dbReference>
<dbReference type="EMBL" id="ML220115">
    <property type="protein sequence ID" value="TGZ82589.1"/>
    <property type="molecule type" value="Genomic_DNA"/>
</dbReference>
<keyword evidence="5" id="KW-0804">Transcription</keyword>
<evidence type="ECO:0000259" key="8">
    <source>
        <dbReference type="Pfam" id="PF13867"/>
    </source>
</evidence>
<evidence type="ECO:0000256" key="6">
    <source>
        <dbReference type="ARBA" id="ARBA00023242"/>
    </source>
</evidence>
<keyword evidence="3" id="KW-0678">Repressor</keyword>
<dbReference type="InParanoid" id="A0A4S2N0H1"/>
<feature type="region of interest" description="Disordered" evidence="7">
    <location>
        <begin position="1"/>
        <end position="68"/>
    </location>
</feature>
<reference evidence="9 10" key="1">
    <citation type="submission" date="2019-04" db="EMBL/GenBank/DDBJ databases">
        <title>Comparative genomics and transcriptomics to analyze fruiting body development in filamentous ascomycetes.</title>
        <authorList>
            <consortium name="DOE Joint Genome Institute"/>
            <person name="Lutkenhaus R."/>
            <person name="Traeger S."/>
            <person name="Breuer J."/>
            <person name="Kuo A."/>
            <person name="Lipzen A."/>
            <person name="Pangilinan J."/>
            <person name="Dilworth D."/>
            <person name="Sandor L."/>
            <person name="Poggeler S."/>
            <person name="Barry K."/>
            <person name="Grigoriev I.V."/>
            <person name="Nowrousian M."/>
        </authorList>
    </citation>
    <scope>NUCLEOTIDE SEQUENCE [LARGE SCALE GENOMIC DNA]</scope>
    <source>
        <strain evidence="9 10">CBS 389.68</strain>
    </source>
</reference>
<dbReference type="Gene3D" id="6.10.160.20">
    <property type="match status" value="1"/>
</dbReference>
<dbReference type="InterPro" id="IPR025718">
    <property type="entry name" value="SAP30_Sin3-bd"/>
</dbReference>
<proteinExistence type="inferred from homology"/>
<dbReference type="AlphaFoldDB" id="A0A4S2N0H1"/>
<dbReference type="GO" id="GO:0005634">
    <property type="term" value="C:nucleus"/>
    <property type="evidence" value="ECO:0007669"/>
    <property type="project" value="UniProtKB-SubCell"/>
</dbReference>
<evidence type="ECO:0000256" key="7">
    <source>
        <dbReference type="SAM" id="MobiDB-lite"/>
    </source>
</evidence>
<feature type="compositionally biased region" description="Low complexity" evidence="7">
    <location>
        <begin position="1"/>
        <end position="18"/>
    </location>
</feature>
<dbReference type="OrthoDB" id="510958at2759"/>
<feature type="domain" description="Histone deacetylase complex subunit SAP30 Sin3 binding" evidence="8">
    <location>
        <begin position="115"/>
        <end position="146"/>
    </location>
</feature>
<feature type="compositionally biased region" description="Low complexity" evidence="7">
    <location>
        <begin position="50"/>
        <end position="60"/>
    </location>
</feature>
<evidence type="ECO:0000256" key="3">
    <source>
        <dbReference type="ARBA" id="ARBA00022491"/>
    </source>
</evidence>
<evidence type="ECO:0000313" key="9">
    <source>
        <dbReference type="EMBL" id="TGZ82589.1"/>
    </source>
</evidence>
<feature type="compositionally biased region" description="Low complexity" evidence="7">
    <location>
        <begin position="27"/>
        <end position="43"/>
    </location>
</feature>
<gene>
    <name evidence="9" type="ORF">EX30DRAFT_394854</name>
</gene>
<evidence type="ECO:0000313" key="10">
    <source>
        <dbReference type="Proteomes" id="UP000298138"/>
    </source>
</evidence>
<comment type="subcellular location">
    <subcellularLocation>
        <location evidence="1">Nucleus</location>
    </subcellularLocation>
</comment>
<keyword evidence="4" id="KW-0805">Transcription regulation</keyword>
<protein>
    <recommendedName>
        <fullName evidence="8">Histone deacetylase complex subunit SAP30 Sin3 binding domain-containing protein</fullName>
    </recommendedName>
</protein>
<dbReference type="Proteomes" id="UP000298138">
    <property type="component" value="Unassembled WGS sequence"/>
</dbReference>
<evidence type="ECO:0000256" key="2">
    <source>
        <dbReference type="ARBA" id="ARBA00006283"/>
    </source>
</evidence>
<dbReference type="InterPro" id="IPR024145">
    <property type="entry name" value="His_deAcase_SAP30/SAP30L"/>
</dbReference>
<accession>A0A4S2N0H1</accession>
<dbReference type="STRING" id="341454.A0A4S2N0H1"/>
<keyword evidence="6" id="KW-0539">Nucleus</keyword>
<sequence>MPPSASHHAGGSSANNTGAGSGKQKSKSGNSGSSGGNSNTTNTTGGGASSGSSNTQGTASEGINFSDLPTPILHRYRHAYRLPTPSASKPYSSFVLASAIGKKTPSRAGPHARVAHEALAREVRKNFNAQPVVENEAIVNFFYAARMQGELSEPRGLRGLRALAGRKERERER</sequence>
<comment type="similarity">
    <text evidence="2">Belongs to the SAP30 family.</text>
</comment>
<keyword evidence="10" id="KW-1185">Reference proteome</keyword>
<dbReference type="InterPro" id="IPR038291">
    <property type="entry name" value="SAP30_C_sf"/>
</dbReference>
<organism evidence="9 10">
    <name type="scientific">Ascodesmis nigricans</name>
    <dbReference type="NCBI Taxonomy" id="341454"/>
    <lineage>
        <taxon>Eukaryota</taxon>
        <taxon>Fungi</taxon>
        <taxon>Dikarya</taxon>
        <taxon>Ascomycota</taxon>
        <taxon>Pezizomycotina</taxon>
        <taxon>Pezizomycetes</taxon>
        <taxon>Pezizales</taxon>
        <taxon>Ascodesmidaceae</taxon>
        <taxon>Ascodesmis</taxon>
    </lineage>
</organism>